<keyword evidence="3" id="KW-1185">Reference proteome</keyword>
<dbReference type="SUPFAM" id="SSF54427">
    <property type="entry name" value="NTF2-like"/>
    <property type="match status" value="1"/>
</dbReference>
<dbReference type="EMBL" id="CP014224">
    <property type="protein sequence ID" value="ANW95959.1"/>
    <property type="molecule type" value="Genomic_DNA"/>
</dbReference>
<dbReference type="Gene3D" id="3.10.450.50">
    <property type="match status" value="1"/>
</dbReference>
<accession>A0A1B1Y5D7</accession>
<proteinExistence type="predicted"/>
<sequence length="163" mass="18802">MSKFSKLIQKQKDQSLPKKHRFNLEAKTNANREGVLCPCGSKQSFKVCCEPIHKNISLAKTPLALMKSRYTAYVMGNIDYLMQSHHSSTRPIAEKDEILAWTNSVNWLRLEIIEAKEAQEEEEEGFVTFKAYFLESGIGNSIFEKSRFIKENNHWTYVDGIHS</sequence>
<protein>
    <submittedName>
        <fullName evidence="2">Sec-C motif domain protein</fullName>
    </submittedName>
</protein>
<name>A0A1B1Y5D7_9FLAO</name>
<dbReference type="InterPro" id="IPR032710">
    <property type="entry name" value="NTF2-like_dom_sf"/>
</dbReference>
<dbReference type="OrthoDB" id="21421at2"/>
<reference evidence="2 3" key="1">
    <citation type="submission" date="2016-02" db="EMBL/GenBank/DDBJ databases">
        <authorList>
            <person name="Wen L."/>
            <person name="He K."/>
            <person name="Yang H."/>
        </authorList>
    </citation>
    <scope>NUCLEOTIDE SEQUENCE [LARGE SCALE GENOMIC DNA]</scope>
    <source>
        <strain evidence="2 3">CZ1127</strain>
    </source>
</reference>
<dbReference type="STRING" id="1790137.AXE80_06550"/>
<evidence type="ECO:0000313" key="3">
    <source>
        <dbReference type="Proteomes" id="UP000092967"/>
    </source>
</evidence>
<dbReference type="PANTHER" id="PTHR33747">
    <property type="entry name" value="UPF0225 PROTEIN SCO1677"/>
    <property type="match status" value="1"/>
</dbReference>
<feature type="domain" description="YchJ-like middle NTF2-like" evidence="1">
    <location>
        <begin position="61"/>
        <end position="160"/>
    </location>
</feature>
<dbReference type="RefSeq" id="WP_083194601.1">
    <property type="nucleotide sequence ID" value="NZ_CP014224.1"/>
</dbReference>
<organism evidence="2 3">
    <name type="scientific">Wenyingzhuangia fucanilytica</name>
    <dbReference type="NCBI Taxonomy" id="1790137"/>
    <lineage>
        <taxon>Bacteria</taxon>
        <taxon>Pseudomonadati</taxon>
        <taxon>Bacteroidota</taxon>
        <taxon>Flavobacteriia</taxon>
        <taxon>Flavobacteriales</taxon>
        <taxon>Flavobacteriaceae</taxon>
        <taxon>Wenyingzhuangia</taxon>
    </lineage>
</organism>
<dbReference type="Pfam" id="PF02810">
    <property type="entry name" value="SEC-C"/>
    <property type="match status" value="1"/>
</dbReference>
<dbReference type="InterPro" id="IPR004027">
    <property type="entry name" value="SEC_C_motif"/>
</dbReference>
<dbReference type="InterPro" id="IPR048469">
    <property type="entry name" value="YchJ-like_M"/>
</dbReference>
<dbReference type="KEGG" id="wfu:AXE80_06550"/>
<dbReference type="Pfam" id="PF17775">
    <property type="entry name" value="YchJ_M-like"/>
    <property type="match status" value="1"/>
</dbReference>
<dbReference type="Proteomes" id="UP000092967">
    <property type="component" value="Chromosome"/>
</dbReference>
<evidence type="ECO:0000313" key="2">
    <source>
        <dbReference type="EMBL" id="ANW95959.1"/>
    </source>
</evidence>
<dbReference type="PANTHER" id="PTHR33747:SF1">
    <property type="entry name" value="ADENYLATE CYCLASE-ASSOCIATED CAP C-TERMINAL DOMAIN-CONTAINING PROTEIN"/>
    <property type="match status" value="1"/>
</dbReference>
<gene>
    <name evidence="2" type="ORF">AXE80_06550</name>
</gene>
<dbReference type="AlphaFoldDB" id="A0A1B1Y5D7"/>
<evidence type="ECO:0000259" key="1">
    <source>
        <dbReference type="Pfam" id="PF17775"/>
    </source>
</evidence>